<keyword evidence="2" id="KW-1185">Reference proteome</keyword>
<sequence>MKTEKEISTHLEKIFCFPIPTIIRTPEVIYNVLEHEPFIYTERTKEIRLYVSFLKKNSDADLEFPWISPNHSFKIIGKIEQTILSVLDLSISKSPKAMASLELHYGKEITTRNWNTIELIGHKLPRRSN</sequence>
<protein>
    <submittedName>
        <fullName evidence="1">DUF1697 domain-containing protein</fullName>
    </submittedName>
</protein>
<dbReference type="EMBL" id="JBEXAE010000001">
    <property type="protein sequence ID" value="MET6989290.1"/>
    <property type="molecule type" value="Genomic_DNA"/>
</dbReference>
<name>A0ABV2SQ59_9FLAO</name>
<reference evidence="1 2" key="1">
    <citation type="submission" date="2024-07" db="EMBL/GenBank/DDBJ databases">
        <title>The genome sequence of type strain Sediminicola arcticus GDMCC 1.2805.</title>
        <authorList>
            <person name="Liu Y."/>
        </authorList>
    </citation>
    <scope>NUCLEOTIDE SEQUENCE [LARGE SCALE GENOMIC DNA]</scope>
    <source>
        <strain evidence="1 2">GDMCC 1.2805</strain>
    </source>
</reference>
<dbReference type="RefSeq" id="WP_354613657.1">
    <property type="nucleotide sequence ID" value="NZ_JBEXAE010000001.1"/>
</dbReference>
<accession>A0ABV2SQ59</accession>
<gene>
    <name evidence="1" type="ORF">ABXZ36_01355</name>
</gene>
<proteinExistence type="predicted"/>
<organism evidence="1 2">
    <name type="scientific">Sediminicola arcticus</name>
    <dbReference type="NCBI Taxonomy" id="1574308"/>
    <lineage>
        <taxon>Bacteria</taxon>
        <taxon>Pseudomonadati</taxon>
        <taxon>Bacteroidota</taxon>
        <taxon>Flavobacteriia</taxon>
        <taxon>Flavobacteriales</taxon>
        <taxon>Flavobacteriaceae</taxon>
        <taxon>Sediminicola</taxon>
    </lineage>
</organism>
<dbReference type="Pfam" id="PF08002">
    <property type="entry name" value="DUF1697"/>
    <property type="match status" value="1"/>
</dbReference>
<dbReference type="SUPFAM" id="SSF160379">
    <property type="entry name" value="SP0830-like"/>
    <property type="match status" value="1"/>
</dbReference>
<dbReference type="Proteomes" id="UP001549799">
    <property type="component" value="Unassembled WGS sequence"/>
</dbReference>
<dbReference type="InterPro" id="IPR012545">
    <property type="entry name" value="DUF1697"/>
</dbReference>
<evidence type="ECO:0000313" key="1">
    <source>
        <dbReference type="EMBL" id="MET6989290.1"/>
    </source>
</evidence>
<comment type="caution">
    <text evidence="1">The sequence shown here is derived from an EMBL/GenBank/DDBJ whole genome shotgun (WGS) entry which is preliminary data.</text>
</comment>
<evidence type="ECO:0000313" key="2">
    <source>
        <dbReference type="Proteomes" id="UP001549799"/>
    </source>
</evidence>